<evidence type="ECO:0000259" key="1">
    <source>
        <dbReference type="PROSITE" id="PS50172"/>
    </source>
</evidence>
<dbReference type="InterPro" id="IPR036420">
    <property type="entry name" value="BRCT_dom_sf"/>
</dbReference>
<dbReference type="GO" id="GO:0016874">
    <property type="term" value="F:ligase activity"/>
    <property type="evidence" value="ECO:0007669"/>
    <property type="project" value="UniProtKB-KW"/>
</dbReference>
<accession>A0A0Q0PXE9</accession>
<dbReference type="Proteomes" id="UP000053724">
    <property type="component" value="Unassembled WGS sequence"/>
</dbReference>
<dbReference type="RefSeq" id="WP_055027124.1">
    <property type="nucleotide sequence ID" value="NZ_CP035688.1"/>
</dbReference>
<feature type="domain" description="BRCT" evidence="1">
    <location>
        <begin position="121"/>
        <end position="188"/>
    </location>
</feature>
<proteinExistence type="predicted"/>
<dbReference type="EMBL" id="LCUF01000001">
    <property type="protein sequence ID" value="KQA24603.1"/>
    <property type="molecule type" value="Genomic_DNA"/>
</dbReference>
<dbReference type="PROSITE" id="PS50172">
    <property type="entry name" value="BRCT"/>
    <property type="match status" value="1"/>
</dbReference>
<dbReference type="Pfam" id="PF00533">
    <property type="entry name" value="BRCT"/>
    <property type="match status" value="1"/>
</dbReference>
<organism evidence="2 3">
    <name type="scientific">Vibrio metoecus</name>
    <dbReference type="NCBI Taxonomy" id="1481663"/>
    <lineage>
        <taxon>Bacteria</taxon>
        <taxon>Pseudomonadati</taxon>
        <taxon>Pseudomonadota</taxon>
        <taxon>Gammaproteobacteria</taxon>
        <taxon>Vibrionales</taxon>
        <taxon>Vibrionaceae</taxon>
        <taxon>Vibrio</taxon>
    </lineage>
</organism>
<name>A0A0Q0PXE9_VIBMT</name>
<keyword evidence="2" id="KW-0436">Ligase</keyword>
<dbReference type="SUPFAM" id="SSF52113">
    <property type="entry name" value="BRCT domain"/>
    <property type="match status" value="1"/>
</dbReference>
<dbReference type="AlphaFoldDB" id="A0A0Q0PXE9"/>
<gene>
    <name evidence="2" type="ORF">AAY55_00355</name>
</gene>
<comment type="caution">
    <text evidence="2">The sequence shown here is derived from an EMBL/GenBank/DDBJ whole genome shotgun (WGS) entry which is preliminary data.</text>
</comment>
<dbReference type="InterPro" id="IPR001357">
    <property type="entry name" value="BRCT_dom"/>
</dbReference>
<sequence>MDEMTVFELLGIESGEAITVDNPWSDHGPREVIPLALSRNGISIRAIDCRYGDICYVSAEWTVFMSNGETLELKDFPYVAQRIEDFHSGKNKQKEAQRNIKLEDIEREFASISEVLDTIKLDNLKVAITGTLPLPRADARALLESKGAIVVGSVNKQTSFLFMGNTGRYEITEKMKKAHSLGVKIITL</sequence>
<evidence type="ECO:0000313" key="2">
    <source>
        <dbReference type="EMBL" id="KQA24603.1"/>
    </source>
</evidence>
<reference evidence="2 3" key="1">
    <citation type="journal article" date="2015" name="Genome Biol. Evol.">
        <title>The Dynamics of Genetic Interactions between Vibrio metoecus and Vibrio cholerae, Two Close Relatives Co-Occurring in the Environment.</title>
        <authorList>
            <person name="Orata F.D."/>
            <person name="Kirchberger P.C."/>
            <person name="Meheust R."/>
            <person name="Barlow E.J."/>
            <person name="Tarr C.L."/>
            <person name="Boucher Y."/>
        </authorList>
    </citation>
    <scope>NUCLEOTIDE SEQUENCE [LARGE SCALE GENOMIC DNA]</scope>
    <source>
        <strain evidence="2 3">08-2459</strain>
    </source>
</reference>
<dbReference type="Gene3D" id="3.40.50.10190">
    <property type="entry name" value="BRCT domain"/>
    <property type="match status" value="1"/>
</dbReference>
<protein>
    <submittedName>
        <fullName evidence="2">DNA ligase</fullName>
    </submittedName>
</protein>
<dbReference type="CDD" id="cd17748">
    <property type="entry name" value="BRCT_DNA_ligase_like"/>
    <property type="match status" value="1"/>
</dbReference>
<dbReference type="PATRIC" id="fig|1481663.8.peg.114"/>
<evidence type="ECO:0000313" key="3">
    <source>
        <dbReference type="Proteomes" id="UP000053724"/>
    </source>
</evidence>